<evidence type="ECO:0000256" key="6">
    <source>
        <dbReference type="ARBA" id="ARBA00023136"/>
    </source>
</evidence>
<comment type="similarity">
    <text evidence="8">Belongs to the methyl-accepting chemotaxis (MCP) protein family.</text>
</comment>
<feature type="domain" description="HAMP" evidence="12">
    <location>
        <begin position="341"/>
        <end position="396"/>
    </location>
</feature>
<dbReference type="SMART" id="SM00283">
    <property type="entry name" value="MA"/>
    <property type="match status" value="1"/>
</dbReference>
<dbReference type="Gene3D" id="1.10.287.950">
    <property type="entry name" value="Methyl-accepting chemotaxis protein"/>
    <property type="match status" value="1"/>
</dbReference>
<dbReference type="OrthoDB" id="9804955at2"/>
<keyword evidence="2" id="KW-1003">Cell membrane</keyword>
<dbReference type="CDD" id="cd12913">
    <property type="entry name" value="PDC1_MCP_like"/>
    <property type="match status" value="1"/>
</dbReference>
<evidence type="ECO:0000259" key="11">
    <source>
        <dbReference type="PROSITE" id="PS50111"/>
    </source>
</evidence>
<dbReference type="GO" id="GO:0007165">
    <property type="term" value="P:signal transduction"/>
    <property type="evidence" value="ECO:0007669"/>
    <property type="project" value="UniProtKB-KW"/>
</dbReference>
<dbReference type="PANTHER" id="PTHR32089:SF112">
    <property type="entry name" value="LYSOZYME-LIKE PROTEIN-RELATED"/>
    <property type="match status" value="1"/>
</dbReference>
<evidence type="ECO:0000256" key="1">
    <source>
        <dbReference type="ARBA" id="ARBA00004651"/>
    </source>
</evidence>
<evidence type="ECO:0000256" key="10">
    <source>
        <dbReference type="SAM" id="Phobius"/>
    </source>
</evidence>
<comment type="subcellular location">
    <subcellularLocation>
        <location evidence="1">Cell membrane</location>
        <topology evidence="1">Multi-pass membrane protein</topology>
    </subcellularLocation>
</comment>
<dbReference type="CDD" id="cd12912">
    <property type="entry name" value="PDC2_MCP_like"/>
    <property type="match status" value="1"/>
</dbReference>
<sequence>MSMRNFSINSITTRIIAAIVVCTVLTATSIGIFSSIRSGRLIEEEATSKLSFMVEAYGNSFDQEFSQVEYISNVLEYLITSQINIEKLQEDPEYLYDFKMRLAPMVQELAQKASSAKSAYIYFNPDLTGTEHDLYYIDHNRDGVVSRQEEVSATYYEDPTDESMAWWFAPVQNKRGIWTDPYVWVFDDGSYDVFVSYTKPVFVDNKLIAVVGTDFMFQDIAEIIKNLTVYDTGYGFLLNDNYEFLIHSYLTEGENFSEISNGEYSWIIDKIQQDGSVVIDYTFEGTDVISAFVTMSNGWILGITPPREEVFESLVALRRVTNFLIIIGVILAIIAAFIIGGFITKPLKETFQHIEVISTGDFTQSIPDKITKRKDEIGNIATGIERMQQNIKSLIKNSVDAVTEVDTSSSLLAKTADDTSISAGQISLSVDEIAEGATEQARTTLAASQMLTELNNTFSQLQIGNNEILYTTENAMKENTTSKESLEELKDKNRFNNESISKIEKVIEELSLKSSDIGNIIETISTIADQTNLLSLNASIEAARAGEAGKGFVVVANEIRKLAEESAKSTDKIRNIVTAIQAESTKTAEIMMEVKSSSIEQTNSVEQVNISFTNTSKSIDNISFEIKNINKLIGEVISSKDNITQCIENISAISQQTAAATEEVSATTQQQTIAIEEVAKLAENLNGLSKKLTNEINQFKI</sequence>
<keyword evidence="5 10" id="KW-1133">Transmembrane helix</keyword>
<dbReference type="Pfam" id="PF00672">
    <property type="entry name" value="HAMP"/>
    <property type="match status" value="1"/>
</dbReference>
<keyword evidence="7 9" id="KW-0807">Transducer</keyword>
<evidence type="ECO:0000256" key="4">
    <source>
        <dbReference type="ARBA" id="ARBA00022692"/>
    </source>
</evidence>
<evidence type="ECO:0000256" key="9">
    <source>
        <dbReference type="PROSITE-ProRule" id="PRU00284"/>
    </source>
</evidence>
<evidence type="ECO:0000313" key="14">
    <source>
        <dbReference type="Proteomes" id="UP000198636"/>
    </source>
</evidence>
<protein>
    <submittedName>
        <fullName evidence="13">Methyl-accepting chemotaxis protein</fullName>
    </submittedName>
</protein>
<accession>A0A1G5FC53</accession>
<evidence type="ECO:0000256" key="8">
    <source>
        <dbReference type="ARBA" id="ARBA00029447"/>
    </source>
</evidence>
<dbReference type="SMART" id="SM00304">
    <property type="entry name" value="HAMP"/>
    <property type="match status" value="2"/>
</dbReference>
<evidence type="ECO:0000313" key="13">
    <source>
        <dbReference type="EMBL" id="SCY36711.1"/>
    </source>
</evidence>
<evidence type="ECO:0000256" key="5">
    <source>
        <dbReference type="ARBA" id="ARBA00022989"/>
    </source>
</evidence>
<dbReference type="SUPFAM" id="SSF58104">
    <property type="entry name" value="Methyl-accepting chemotaxis protein (MCP) signaling domain"/>
    <property type="match status" value="1"/>
</dbReference>
<keyword evidence="3" id="KW-0145">Chemotaxis</keyword>
<dbReference type="InterPro" id="IPR004089">
    <property type="entry name" value="MCPsignal_dom"/>
</dbReference>
<dbReference type="InterPro" id="IPR033479">
    <property type="entry name" value="dCache_1"/>
</dbReference>
<keyword evidence="14" id="KW-1185">Reference proteome</keyword>
<proteinExistence type="inferred from homology"/>
<dbReference type="EMBL" id="FMUS01000007">
    <property type="protein sequence ID" value="SCY36711.1"/>
    <property type="molecule type" value="Genomic_DNA"/>
</dbReference>
<dbReference type="Pfam" id="PF02743">
    <property type="entry name" value="dCache_1"/>
    <property type="match status" value="1"/>
</dbReference>
<keyword evidence="4 10" id="KW-0812">Transmembrane</keyword>
<dbReference type="PANTHER" id="PTHR32089">
    <property type="entry name" value="METHYL-ACCEPTING CHEMOTAXIS PROTEIN MCPB"/>
    <property type="match status" value="1"/>
</dbReference>
<dbReference type="InterPro" id="IPR003660">
    <property type="entry name" value="HAMP_dom"/>
</dbReference>
<dbReference type="CDD" id="cd06225">
    <property type="entry name" value="HAMP"/>
    <property type="match status" value="1"/>
</dbReference>
<dbReference type="Gene3D" id="6.10.340.10">
    <property type="match status" value="1"/>
</dbReference>
<dbReference type="Gene3D" id="3.30.450.20">
    <property type="entry name" value="PAS domain"/>
    <property type="match status" value="1"/>
</dbReference>
<dbReference type="Pfam" id="PF00015">
    <property type="entry name" value="MCPsignal"/>
    <property type="match status" value="1"/>
</dbReference>
<evidence type="ECO:0000256" key="2">
    <source>
        <dbReference type="ARBA" id="ARBA00022475"/>
    </source>
</evidence>
<dbReference type="STRING" id="1120976.SAMN03080606_01369"/>
<dbReference type="AlphaFoldDB" id="A0A1G5FC53"/>
<dbReference type="PROSITE" id="PS50885">
    <property type="entry name" value="HAMP"/>
    <property type="match status" value="1"/>
</dbReference>
<reference evidence="13 14" key="1">
    <citation type="submission" date="2016-10" db="EMBL/GenBank/DDBJ databases">
        <authorList>
            <person name="de Groot N.N."/>
        </authorList>
    </citation>
    <scope>NUCLEOTIDE SEQUENCE [LARGE SCALE GENOMIC DNA]</scope>
    <source>
        <strain evidence="13 14">DSM 18978</strain>
    </source>
</reference>
<feature type="transmembrane region" description="Helical" evidence="10">
    <location>
        <begin position="323"/>
        <end position="343"/>
    </location>
</feature>
<evidence type="ECO:0000256" key="7">
    <source>
        <dbReference type="ARBA" id="ARBA00023224"/>
    </source>
</evidence>
<dbReference type="Proteomes" id="UP000198636">
    <property type="component" value="Unassembled WGS sequence"/>
</dbReference>
<gene>
    <name evidence="13" type="ORF">SAMN03080606_01369</name>
</gene>
<name>A0A1G5FC53_9FIRM</name>
<keyword evidence="6 10" id="KW-0472">Membrane</keyword>
<dbReference type="GO" id="GO:0005886">
    <property type="term" value="C:plasma membrane"/>
    <property type="evidence" value="ECO:0007669"/>
    <property type="project" value="UniProtKB-SubCell"/>
</dbReference>
<organism evidence="13 14">
    <name type="scientific">Alkaliphilus peptidifermentans DSM 18978</name>
    <dbReference type="NCBI Taxonomy" id="1120976"/>
    <lineage>
        <taxon>Bacteria</taxon>
        <taxon>Bacillati</taxon>
        <taxon>Bacillota</taxon>
        <taxon>Clostridia</taxon>
        <taxon>Peptostreptococcales</taxon>
        <taxon>Natronincolaceae</taxon>
        <taxon>Alkaliphilus</taxon>
    </lineage>
</organism>
<feature type="domain" description="Methyl-accepting transducer" evidence="11">
    <location>
        <begin position="415"/>
        <end position="672"/>
    </location>
</feature>
<dbReference type="PROSITE" id="PS50111">
    <property type="entry name" value="CHEMOTAXIS_TRANSDUC_2"/>
    <property type="match status" value="1"/>
</dbReference>
<evidence type="ECO:0000259" key="12">
    <source>
        <dbReference type="PROSITE" id="PS50885"/>
    </source>
</evidence>
<dbReference type="GO" id="GO:0006935">
    <property type="term" value="P:chemotaxis"/>
    <property type="evidence" value="ECO:0007669"/>
    <property type="project" value="UniProtKB-KW"/>
</dbReference>
<evidence type="ECO:0000256" key="3">
    <source>
        <dbReference type="ARBA" id="ARBA00022500"/>
    </source>
</evidence>